<evidence type="ECO:0000313" key="1">
    <source>
        <dbReference type="EMBL" id="KAI6654207.1"/>
    </source>
</evidence>
<dbReference type="InterPro" id="IPR013783">
    <property type="entry name" value="Ig-like_fold"/>
</dbReference>
<comment type="caution">
    <text evidence="1">The sequence shown here is derived from an EMBL/GenBank/DDBJ whole genome shotgun (WGS) entry which is preliminary data.</text>
</comment>
<dbReference type="InterPro" id="IPR015919">
    <property type="entry name" value="Cadherin-like_sf"/>
</dbReference>
<evidence type="ECO:0000313" key="2">
    <source>
        <dbReference type="Proteomes" id="UP001165289"/>
    </source>
</evidence>
<dbReference type="Proteomes" id="UP001165289">
    <property type="component" value="Unassembled WGS sequence"/>
</dbReference>
<reference evidence="1 2" key="1">
    <citation type="journal article" date="2023" name="BMC Biol.">
        <title>The compact genome of the sponge Oopsacas minuta (Hexactinellida) is lacking key metazoan core genes.</title>
        <authorList>
            <person name="Santini S."/>
            <person name="Schenkelaars Q."/>
            <person name="Jourda C."/>
            <person name="Duchesne M."/>
            <person name="Belahbib H."/>
            <person name="Rocher C."/>
            <person name="Selva M."/>
            <person name="Riesgo A."/>
            <person name="Vervoort M."/>
            <person name="Leys S.P."/>
            <person name="Kodjabachian L."/>
            <person name="Le Bivic A."/>
            <person name="Borchiellini C."/>
            <person name="Claverie J.M."/>
            <person name="Renard E."/>
        </authorList>
    </citation>
    <scope>NUCLEOTIDE SEQUENCE [LARGE SCALE GENOMIC DNA]</scope>
    <source>
        <strain evidence="1">SPO-2</strain>
    </source>
</reference>
<dbReference type="GO" id="GO:0005509">
    <property type="term" value="F:calcium ion binding"/>
    <property type="evidence" value="ECO:0007669"/>
    <property type="project" value="InterPro"/>
</dbReference>
<proteinExistence type="predicted"/>
<keyword evidence="2" id="KW-1185">Reference proteome</keyword>
<dbReference type="SUPFAM" id="SSF49313">
    <property type="entry name" value="Cadherin-like"/>
    <property type="match status" value="1"/>
</dbReference>
<protein>
    <submittedName>
        <fullName evidence="1">Uncharacterized protein</fullName>
    </submittedName>
</protein>
<organism evidence="1 2">
    <name type="scientific">Oopsacas minuta</name>
    <dbReference type="NCBI Taxonomy" id="111878"/>
    <lineage>
        <taxon>Eukaryota</taxon>
        <taxon>Metazoa</taxon>
        <taxon>Porifera</taxon>
        <taxon>Hexactinellida</taxon>
        <taxon>Hexasterophora</taxon>
        <taxon>Lyssacinosida</taxon>
        <taxon>Leucopsacidae</taxon>
        <taxon>Oopsacas</taxon>
    </lineage>
</organism>
<accession>A0AAV7JZ83</accession>
<gene>
    <name evidence="1" type="ORF">LOD99_3051</name>
</gene>
<name>A0AAV7JZ83_9METZ</name>
<dbReference type="AlphaFoldDB" id="A0AAV7JZ83"/>
<dbReference type="GO" id="GO:0016020">
    <property type="term" value="C:membrane"/>
    <property type="evidence" value="ECO:0007669"/>
    <property type="project" value="InterPro"/>
</dbReference>
<dbReference type="EMBL" id="JAKMXF010000233">
    <property type="protein sequence ID" value="KAI6654207.1"/>
    <property type="molecule type" value="Genomic_DNA"/>
</dbReference>
<sequence>MPDLCAVQGRAFSLQLRPDLFSNTSLPSDKLQVSSLGSDRPPNWLEVSLWQLQGLPLESDLGTHTIKLQLSGSRDSRILTLDVRPKFCPGKRRDPCGPFSPRLEALFVFPSLPSPSKLIPSDRLSLVSLMNTRSSPKTLQTNLCLLTSP</sequence>
<dbReference type="Gene3D" id="2.60.40.10">
    <property type="entry name" value="Immunoglobulins"/>
    <property type="match status" value="1"/>
</dbReference>